<evidence type="ECO:0000313" key="3">
    <source>
        <dbReference type="Proteomes" id="UP001610334"/>
    </source>
</evidence>
<organism evidence="2 3">
    <name type="scientific">Aspergillus granulosus</name>
    <dbReference type="NCBI Taxonomy" id="176169"/>
    <lineage>
        <taxon>Eukaryota</taxon>
        <taxon>Fungi</taxon>
        <taxon>Dikarya</taxon>
        <taxon>Ascomycota</taxon>
        <taxon>Pezizomycotina</taxon>
        <taxon>Eurotiomycetes</taxon>
        <taxon>Eurotiomycetidae</taxon>
        <taxon>Eurotiales</taxon>
        <taxon>Aspergillaceae</taxon>
        <taxon>Aspergillus</taxon>
        <taxon>Aspergillus subgen. Nidulantes</taxon>
    </lineage>
</organism>
<dbReference type="EMBL" id="JBFXLT010000071">
    <property type="protein sequence ID" value="KAL2810487.1"/>
    <property type="molecule type" value="Genomic_DNA"/>
</dbReference>
<dbReference type="PANTHER" id="PTHR43130:SF15">
    <property type="entry name" value="THIJ_PFPI FAMILY PROTEIN (AFU_ORTHOLOGUE AFUA_5G14240)"/>
    <property type="match status" value="1"/>
</dbReference>
<dbReference type="CDD" id="cd03139">
    <property type="entry name" value="GATase1_PfpI_2"/>
    <property type="match status" value="1"/>
</dbReference>
<dbReference type="SUPFAM" id="SSF52317">
    <property type="entry name" value="Class I glutamine amidotransferase-like"/>
    <property type="match status" value="1"/>
</dbReference>
<dbReference type="Proteomes" id="UP001610334">
    <property type="component" value="Unassembled WGS sequence"/>
</dbReference>
<evidence type="ECO:0000313" key="2">
    <source>
        <dbReference type="EMBL" id="KAL2810487.1"/>
    </source>
</evidence>
<feature type="domain" description="DJ-1/PfpI" evidence="1">
    <location>
        <begin position="20"/>
        <end position="192"/>
    </location>
</feature>
<sequence length="230" mass="24851">MSVPPLQPHTPTPDQEVSLRIGVLLFPGFQVLDVFGPLDCLNVLSRTHPLTLSLLSHTLDPVTSKVHSYPASIAQSILPTHTFSNPPPLDVLLVPGGLGTRLLDSDPITSSIAFIRSVYPSLRYLITVCTGSGLAARAGILDGRRATTNKRAFREISVWRSEVEWVAKARWVVDGNLWTSSGVSSGIDVILAWIGNVFGEAVARGVADGMEYRMVSDEGDDPFATLYGLE</sequence>
<gene>
    <name evidence="2" type="ORF">BJX63DRAFT_402011</name>
</gene>
<dbReference type="Gene3D" id="3.40.50.880">
    <property type="match status" value="1"/>
</dbReference>
<keyword evidence="3" id="KW-1185">Reference proteome</keyword>
<reference evidence="2 3" key="1">
    <citation type="submission" date="2024-07" db="EMBL/GenBank/DDBJ databases">
        <title>Section-level genome sequencing and comparative genomics of Aspergillus sections Usti and Cavernicolus.</title>
        <authorList>
            <consortium name="Lawrence Berkeley National Laboratory"/>
            <person name="Nybo J.L."/>
            <person name="Vesth T.C."/>
            <person name="Theobald S."/>
            <person name="Frisvad J.C."/>
            <person name="Larsen T.O."/>
            <person name="Kjaerboelling I."/>
            <person name="Rothschild-Mancinelli K."/>
            <person name="Lyhne E.K."/>
            <person name="Kogle M.E."/>
            <person name="Barry K."/>
            <person name="Clum A."/>
            <person name="Na H."/>
            <person name="Ledsgaard L."/>
            <person name="Lin J."/>
            <person name="Lipzen A."/>
            <person name="Kuo A."/>
            <person name="Riley R."/>
            <person name="Mondo S."/>
            <person name="Labutti K."/>
            <person name="Haridas S."/>
            <person name="Pangalinan J."/>
            <person name="Salamov A.A."/>
            <person name="Simmons B.A."/>
            <person name="Magnuson J.K."/>
            <person name="Chen J."/>
            <person name="Drula E."/>
            <person name="Henrissat B."/>
            <person name="Wiebenga A."/>
            <person name="Lubbers R.J."/>
            <person name="Gomes A.C."/>
            <person name="Makela M.R."/>
            <person name="Stajich J."/>
            <person name="Grigoriev I.V."/>
            <person name="Mortensen U.H."/>
            <person name="De Vries R.P."/>
            <person name="Baker S.E."/>
            <person name="Andersen M.R."/>
        </authorList>
    </citation>
    <scope>NUCLEOTIDE SEQUENCE [LARGE SCALE GENOMIC DNA]</scope>
    <source>
        <strain evidence="2 3">CBS 588.65</strain>
    </source>
</reference>
<comment type="caution">
    <text evidence="2">The sequence shown here is derived from an EMBL/GenBank/DDBJ whole genome shotgun (WGS) entry which is preliminary data.</text>
</comment>
<dbReference type="InterPro" id="IPR029062">
    <property type="entry name" value="Class_I_gatase-like"/>
</dbReference>
<dbReference type="PANTHER" id="PTHR43130">
    <property type="entry name" value="ARAC-FAMILY TRANSCRIPTIONAL REGULATOR"/>
    <property type="match status" value="1"/>
</dbReference>
<dbReference type="InterPro" id="IPR002818">
    <property type="entry name" value="DJ-1/PfpI"/>
</dbReference>
<name>A0ABR4H4V6_9EURO</name>
<dbReference type="Pfam" id="PF01965">
    <property type="entry name" value="DJ-1_PfpI"/>
    <property type="match status" value="1"/>
</dbReference>
<evidence type="ECO:0000259" key="1">
    <source>
        <dbReference type="Pfam" id="PF01965"/>
    </source>
</evidence>
<accession>A0ABR4H4V6</accession>
<proteinExistence type="predicted"/>
<protein>
    <submittedName>
        <fullName evidence="2">Class I glutamine amidotransferase-like protein</fullName>
    </submittedName>
</protein>
<dbReference type="InterPro" id="IPR052158">
    <property type="entry name" value="INH-QAR"/>
</dbReference>